<comment type="caution">
    <text evidence="1">The sequence shown here is derived from an EMBL/GenBank/DDBJ whole genome shotgun (WGS) entry which is preliminary data.</text>
</comment>
<gene>
    <name evidence="1" type="ORF">E4634_17400</name>
</gene>
<sequence length="311" mass="34583">MPVSDSPLIHIGYSKCASTSLQRGFFKACNDLSYLGVQMDFADGGEDAHRAVYSIASLGICEYEQRKDEIRSSIQDFLEGKDSVVISNEVLSSGSHTPFQRQGWCDTVTVAERLKAIFPNAKILIIIRNQLDILPSIYAEISKPSTVSVRWNDYISTAIGADIQGRGSLLHRLNYFNTYSVYADMFGHNNVKVAMVEDLTRDPETFLRDICELACPGKNIPVTEFSLKKENVRLTSLDKAKKRLGSMLPGLSGFISSITQKNSTENPGSRFGSRPASYSAEQTEYLRKFYRQGNRALSESTGLKLEEAGYP</sequence>
<keyword evidence="2" id="KW-1185">Reference proteome</keyword>
<dbReference type="Gene3D" id="3.40.50.300">
    <property type="entry name" value="P-loop containing nucleotide triphosphate hydrolases"/>
    <property type="match status" value="1"/>
</dbReference>
<dbReference type="AlphaFoldDB" id="A0A4Z0LXJ3"/>
<proteinExistence type="predicted"/>
<dbReference type="OrthoDB" id="7065883at2"/>
<dbReference type="Proteomes" id="UP000298050">
    <property type="component" value="Unassembled WGS sequence"/>
</dbReference>
<dbReference type="RefSeq" id="WP_135445930.1">
    <property type="nucleotide sequence ID" value="NZ_SRLE01000012.1"/>
</dbReference>
<protein>
    <recommendedName>
        <fullName evidence="3">Sulfotransferase domain-containing protein</fullName>
    </recommendedName>
</protein>
<reference evidence="1 2" key="1">
    <citation type="submission" date="2019-04" db="EMBL/GenBank/DDBJ databases">
        <title>Taxonomy of novel Haliea sp. from mangrove soil of West Coast of India.</title>
        <authorList>
            <person name="Verma A."/>
            <person name="Kumar P."/>
            <person name="Krishnamurthi S."/>
        </authorList>
    </citation>
    <scope>NUCLEOTIDE SEQUENCE [LARGE SCALE GENOMIC DNA]</scope>
    <source>
        <strain evidence="1 2">SAOS-164</strain>
    </source>
</reference>
<dbReference type="SUPFAM" id="SSF52540">
    <property type="entry name" value="P-loop containing nucleoside triphosphate hydrolases"/>
    <property type="match status" value="1"/>
</dbReference>
<dbReference type="EMBL" id="SRLE01000012">
    <property type="protein sequence ID" value="TGD71886.1"/>
    <property type="molecule type" value="Genomic_DNA"/>
</dbReference>
<evidence type="ECO:0008006" key="3">
    <source>
        <dbReference type="Google" id="ProtNLM"/>
    </source>
</evidence>
<name>A0A4Z0LXJ3_9GAMM</name>
<evidence type="ECO:0000313" key="1">
    <source>
        <dbReference type="EMBL" id="TGD71886.1"/>
    </source>
</evidence>
<evidence type="ECO:0000313" key="2">
    <source>
        <dbReference type="Proteomes" id="UP000298050"/>
    </source>
</evidence>
<organism evidence="1 2">
    <name type="scientific">Mangrovimicrobium sediminis</name>
    <dbReference type="NCBI Taxonomy" id="2562682"/>
    <lineage>
        <taxon>Bacteria</taxon>
        <taxon>Pseudomonadati</taxon>
        <taxon>Pseudomonadota</taxon>
        <taxon>Gammaproteobacteria</taxon>
        <taxon>Cellvibrionales</taxon>
        <taxon>Halieaceae</taxon>
        <taxon>Mangrovimicrobium</taxon>
    </lineage>
</organism>
<dbReference type="InterPro" id="IPR027417">
    <property type="entry name" value="P-loop_NTPase"/>
</dbReference>
<accession>A0A4Z0LXJ3</accession>